<keyword evidence="7" id="KW-0472">Membrane</keyword>
<comment type="subcellular location">
    <subcellularLocation>
        <location evidence="1">Cell membrane</location>
        <topology evidence="1">Multi-pass membrane protein</topology>
    </subcellularLocation>
</comment>
<evidence type="ECO:0000256" key="2">
    <source>
        <dbReference type="ARBA" id="ARBA00022448"/>
    </source>
</evidence>
<evidence type="ECO:0000256" key="6">
    <source>
        <dbReference type="ARBA" id="ARBA00023201"/>
    </source>
</evidence>
<organism evidence="8 9">
    <name type="scientific">Rhipicephalus microplus</name>
    <name type="common">Cattle tick</name>
    <name type="synonym">Boophilus microplus</name>
    <dbReference type="NCBI Taxonomy" id="6941"/>
    <lineage>
        <taxon>Eukaryota</taxon>
        <taxon>Metazoa</taxon>
        <taxon>Ecdysozoa</taxon>
        <taxon>Arthropoda</taxon>
        <taxon>Chelicerata</taxon>
        <taxon>Arachnida</taxon>
        <taxon>Acari</taxon>
        <taxon>Parasitiformes</taxon>
        <taxon>Ixodida</taxon>
        <taxon>Ixodoidea</taxon>
        <taxon>Ixodidae</taxon>
        <taxon>Rhipicephalinae</taxon>
        <taxon>Rhipicephalus</taxon>
        <taxon>Boophilus</taxon>
    </lineage>
</organism>
<proteinExistence type="predicted"/>
<dbReference type="EMBL" id="JABSTU010000009">
    <property type="protein sequence ID" value="KAH8020419.1"/>
    <property type="molecule type" value="Genomic_DNA"/>
</dbReference>
<evidence type="ECO:0000256" key="5">
    <source>
        <dbReference type="ARBA" id="ARBA00023065"/>
    </source>
</evidence>
<reference evidence="8" key="2">
    <citation type="submission" date="2021-09" db="EMBL/GenBank/DDBJ databases">
        <authorList>
            <person name="Jia N."/>
            <person name="Wang J."/>
            <person name="Shi W."/>
            <person name="Du L."/>
            <person name="Sun Y."/>
            <person name="Zhan W."/>
            <person name="Jiang J."/>
            <person name="Wang Q."/>
            <person name="Zhang B."/>
            <person name="Ji P."/>
            <person name="Sakyi L.B."/>
            <person name="Cui X."/>
            <person name="Yuan T."/>
            <person name="Jiang B."/>
            <person name="Yang W."/>
            <person name="Lam T.T.-Y."/>
            <person name="Chang Q."/>
            <person name="Ding S."/>
            <person name="Wang X."/>
            <person name="Zhu J."/>
            <person name="Ruan X."/>
            <person name="Zhao L."/>
            <person name="Wei J."/>
            <person name="Que T."/>
            <person name="Du C."/>
            <person name="Cheng J."/>
            <person name="Dai P."/>
            <person name="Han X."/>
            <person name="Huang E."/>
            <person name="Gao Y."/>
            <person name="Liu J."/>
            <person name="Shao H."/>
            <person name="Ye R."/>
            <person name="Li L."/>
            <person name="Wei W."/>
            <person name="Wang X."/>
            <person name="Wang C."/>
            <person name="Huo Q."/>
            <person name="Li W."/>
            <person name="Guo W."/>
            <person name="Chen H."/>
            <person name="Chen S."/>
            <person name="Zhou L."/>
            <person name="Zhou L."/>
            <person name="Ni X."/>
            <person name="Tian J."/>
            <person name="Zhou Y."/>
            <person name="Sheng Y."/>
            <person name="Liu T."/>
            <person name="Pan Y."/>
            <person name="Xia L."/>
            <person name="Li J."/>
            <person name="Zhao F."/>
            <person name="Cao W."/>
        </authorList>
    </citation>
    <scope>NUCLEOTIDE SEQUENCE</scope>
    <source>
        <strain evidence="8">Rmic-2018</strain>
        <tissue evidence="8">Larvae</tissue>
    </source>
</reference>
<keyword evidence="4" id="KW-0915">Sodium</keyword>
<dbReference type="AlphaFoldDB" id="A0A9J6DEL3"/>
<evidence type="ECO:0000256" key="4">
    <source>
        <dbReference type="ARBA" id="ARBA00023053"/>
    </source>
</evidence>
<name>A0A9J6DEL3_RHIMP</name>
<keyword evidence="5" id="KW-0406">Ion transport</keyword>
<dbReference type="InterPro" id="IPR038377">
    <property type="entry name" value="Na/Glc_symporter_sf"/>
</dbReference>
<dbReference type="GO" id="GO:0006814">
    <property type="term" value="P:sodium ion transport"/>
    <property type="evidence" value="ECO:0007669"/>
    <property type="project" value="UniProtKB-KW"/>
</dbReference>
<evidence type="ECO:0000256" key="3">
    <source>
        <dbReference type="ARBA" id="ARBA00022475"/>
    </source>
</evidence>
<keyword evidence="7" id="KW-1133">Transmembrane helix</keyword>
<evidence type="ECO:0000313" key="9">
    <source>
        <dbReference type="Proteomes" id="UP000821866"/>
    </source>
</evidence>
<sequence>MLTQGALAGMLTGLFVASWLVIGSIVYPRPVDQLPSSTAGCSSFNETLTLGSLDPPPTPSGLNRFYHISFMWTHFVGFATSLVTSLVVSLIFDREGTEEVDAKYLSPMANRFSGRHRKKGANIQVVWEPEKDKASTMELEKLVGIAQDRKPVEASTTN</sequence>
<dbReference type="GO" id="GO:0005886">
    <property type="term" value="C:plasma membrane"/>
    <property type="evidence" value="ECO:0007669"/>
    <property type="project" value="UniProtKB-SubCell"/>
</dbReference>
<comment type="caution">
    <text evidence="8">The sequence shown here is derived from an EMBL/GenBank/DDBJ whole genome shotgun (WGS) entry which is preliminary data.</text>
</comment>
<keyword evidence="7" id="KW-0812">Transmembrane</keyword>
<dbReference type="VEuPathDB" id="VectorBase:LOC119174330"/>
<dbReference type="PANTHER" id="PTHR42985:SF40">
    <property type="entry name" value="LD47995P-RELATED"/>
    <property type="match status" value="1"/>
</dbReference>
<dbReference type="PANTHER" id="PTHR42985">
    <property type="entry name" value="SODIUM-COUPLED MONOCARBOXYLATE TRANSPORTER"/>
    <property type="match status" value="1"/>
</dbReference>
<dbReference type="InterPro" id="IPR051163">
    <property type="entry name" value="Sodium:Solute_Symporter_SSF"/>
</dbReference>
<feature type="transmembrane region" description="Helical" evidence="7">
    <location>
        <begin position="7"/>
        <end position="27"/>
    </location>
</feature>
<reference evidence="8" key="1">
    <citation type="journal article" date="2020" name="Cell">
        <title>Large-Scale Comparative Analyses of Tick Genomes Elucidate Their Genetic Diversity and Vector Capacities.</title>
        <authorList>
            <consortium name="Tick Genome and Microbiome Consortium (TIGMIC)"/>
            <person name="Jia N."/>
            <person name="Wang J."/>
            <person name="Shi W."/>
            <person name="Du L."/>
            <person name="Sun Y."/>
            <person name="Zhan W."/>
            <person name="Jiang J.F."/>
            <person name="Wang Q."/>
            <person name="Zhang B."/>
            <person name="Ji P."/>
            <person name="Bell-Sakyi L."/>
            <person name="Cui X.M."/>
            <person name="Yuan T.T."/>
            <person name="Jiang B.G."/>
            <person name="Yang W.F."/>
            <person name="Lam T.T."/>
            <person name="Chang Q.C."/>
            <person name="Ding S.J."/>
            <person name="Wang X.J."/>
            <person name="Zhu J.G."/>
            <person name="Ruan X.D."/>
            <person name="Zhao L."/>
            <person name="Wei J.T."/>
            <person name="Ye R.Z."/>
            <person name="Que T.C."/>
            <person name="Du C.H."/>
            <person name="Zhou Y.H."/>
            <person name="Cheng J.X."/>
            <person name="Dai P.F."/>
            <person name="Guo W.B."/>
            <person name="Han X.H."/>
            <person name="Huang E.J."/>
            <person name="Li L.F."/>
            <person name="Wei W."/>
            <person name="Gao Y.C."/>
            <person name="Liu J.Z."/>
            <person name="Shao H.Z."/>
            <person name="Wang X."/>
            <person name="Wang C.C."/>
            <person name="Yang T.C."/>
            <person name="Huo Q.B."/>
            <person name="Li W."/>
            <person name="Chen H.Y."/>
            <person name="Chen S.E."/>
            <person name="Zhou L.G."/>
            <person name="Ni X.B."/>
            <person name="Tian J.H."/>
            <person name="Sheng Y."/>
            <person name="Liu T."/>
            <person name="Pan Y.S."/>
            <person name="Xia L.Y."/>
            <person name="Li J."/>
            <person name="Zhao F."/>
            <person name="Cao W.C."/>
        </authorList>
    </citation>
    <scope>NUCLEOTIDE SEQUENCE</scope>
    <source>
        <strain evidence="8">Rmic-2018</strain>
    </source>
</reference>
<accession>A0A9J6DEL3</accession>
<keyword evidence="6" id="KW-0739">Sodium transport</keyword>
<evidence type="ECO:0000313" key="8">
    <source>
        <dbReference type="EMBL" id="KAH8020419.1"/>
    </source>
</evidence>
<dbReference type="Proteomes" id="UP000821866">
    <property type="component" value="Chromosome 7"/>
</dbReference>
<dbReference type="GO" id="GO:0015293">
    <property type="term" value="F:symporter activity"/>
    <property type="evidence" value="ECO:0007669"/>
    <property type="project" value="TreeGrafter"/>
</dbReference>
<keyword evidence="9" id="KW-1185">Reference proteome</keyword>
<keyword evidence="2" id="KW-0813">Transport</keyword>
<dbReference type="Gene3D" id="1.20.1730.10">
    <property type="entry name" value="Sodium/glucose cotransporter"/>
    <property type="match status" value="1"/>
</dbReference>
<evidence type="ECO:0000256" key="7">
    <source>
        <dbReference type="SAM" id="Phobius"/>
    </source>
</evidence>
<protein>
    <submittedName>
        <fullName evidence="8">Uncharacterized protein</fullName>
    </submittedName>
</protein>
<gene>
    <name evidence="8" type="ORF">HPB51_001717</name>
</gene>
<keyword evidence="3" id="KW-1003">Cell membrane</keyword>
<feature type="transmembrane region" description="Helical" evidence="7">
    <location>
        <begin position="65"/>
        <end position="92"/>
    </location>
</feature>
<evidence type="ECO:0000256" key="1">
    <source>
        <dbReference type="ARBA" id="ARBA00004651"/>
    </source>
</evidence>